<organism evidence="1 2">
    <name type="scientific">Gossypium tomentosum</name>
    <name type="common">Hawaiian cotton</name>
    <name type="synonym">Gossypium sandvicense</name>
    <dbReference type="NCBI Taxonomy" id="34277"/>
    <lineage>
        <taxon>Eukaryota</taxon>
        <taxon>Viridiplantae</taxon>
        <taxon>Streptophyta</taxon>
        <taxon>Embryophyta</taxon>
        <taxon>Tracheophyta</taxon>
        <taxon>Spermatophyta</taxon>
        <taxon>Magnoliopsida</taxon>
        <taxon>eudicotyledons</taxon>
        <taxon>Gunneridae</taxon>
        <taxon>Pentapetalae</taxon>
        <taxon>rosids</taxon>
        <taxon>malvids</taxon>
        <taxon>Malvales</taxon>
        <taxon>Malvaceae</taxon>
        <taxon>Malvoideae</taxon>
        <taxon>Gossypium</taxon>
    </lineage>
</organism>
<reference evidence="1 2" key="1">
    <citation type="submission" date="2019-07" db="EMBL/GenBank/DDBJ databases">
        <title>WGS assembly of Gossypium tomentosum.</title>
        <authorList>
            <person name="Chen Z.J."/>
            <person name="Sreedasyam A."/>
            <person name="Ando A."/>
            <person name="Song Q."/>
            <person name="De L."/>
            <person name="Hulse-Kemp A."/>
            <person name="Ding M."/>
            <person name="Ye W."/>
            <person name="Kirkbride R."/>
            <person name="Jenkins J."/>
            <person name="Plott C."/>
            <person name="Lovell J."/>
            <person name="Lin Y.-M."/>
            <person name="Vaughn R."/>
            <person name="Liu B."/>
            <person name="Li W."/>
            <person name="Simpson S."/>
            <person name="Scheffler B."/>
            <person name="Saski C."/>
            <person name="Grover C."/>
            <person name="Hu G."/>
            <person name="Conover J."/>
            <person name="Carlson J."/>
            <person name="Shu S."/>
            <person name="Boston L."/>
            <person name="Williams M."/>
            <person name="Peterson D."/>
            <person name="Mcgee K."/>
            <person name="Jones D."/>
            <person name="Wendel J."/>
            <person name="Stelly D."/>
            <person name="Grimwood J."/>
            <person name="Schmutz J."/>
        </authorList>
    </citation>
    <scope>NUCLEOTIDE SEQUENCE [LARGE SCALE GENOMIC DNA]</scope>
    <source>
        <strain evidence="1">7179.01</strain>
    </source>
</reference>
<evidence type="ECO:0000313" key="1">
    <source>
        <dbReference type="EMBL" id="TYH33887.1"/>
    </source>
</evidence>
<gene>
    <name evidence="1" type="ORF">ES332_D13G090000v1</name>
</gene>
<accession>A0A5D2HUT1</accession>
<evidence type="ECO:0008006" key="3">
    <source>
        <dbReference type="Google" id="ProtNLM"/>
    </source>
</evidence>
<keyword evidence="2" id="KW-1185">Reference proteome</keyword>
<dbReference type="AlphaFoldDB" id="A0A5D2HUT1"/>
<dbReference type="EMBL" id="CM017635">
    <property type="protein sequence ID" value="TYH33887.1"/>
    <property type="molecule type" value="Genomic_DNA"/>
</dbReference>
<protein>
    <recommendedName>
        <fullName evidence="3">RNase H type-1 domain-containing protein</fullName>
    </recommendedName>
</protein>
<name>A0A5D2HUT1_GOSTO</name>
<evidence type="ECO:0000313" key="2">
    <source>
        <dbReference type="Proteomes" id="UP000322667"/>
    </source>
</evidence>
<dbReference type="Proteomes" id="UP000322667">
    <property type="component" value="Chromosome D13"/>
</dbReference>
<sequence length="82" mass="8996">MIVGQVETLTIHISNAAVVESKEESSRTITIKWKAPSHGWVKISSNGATTERGNLLAAVGILRNSHGNWLVGFRRFIGRVQL</sequence>
<proteinExistence type="predicted"/>